<evidence type="ECO:0000256" key="9">
    <source>
        <dbReference type="ARBA" id="ARBA00022748"/>
    </source>
</evidence>
<evidence type="ECO:0000256" key="8">
    <source>
        <dbReference type="ARBA" id="ARBA00022692"/>
    </source>
</evidence>
<dbReference type="RefSeq" id="WP_354557809.1">
    <property type="nucleotide sequence ID" value="NZ_JBEPMB010000007.1"/>
</dbReference>
<organism evidence="14 15">
    <name type="scientific">Rhizobium aquaticum</name>
    <dbReference type="NCBI Taxonomy" id="1549636"/>
    <lineage>
        <taxon>Bacteria</taxon>
        <taxon>Pseudomonadati</taxon>
        <taxon>Pseudomonadota</taxon>
        <taxon>Alphaproteobacteria</taxon>
        <taxon>Hyphomicrobiales</taxon>
        <taxon>Rhizobiaceae</taxon>
        <taxon>Rhizobium/Agrobacterium group</taxon>
        <taxon>Rhizobium</taxon>
    </lineage>
</organism>
<dbReference type="InterPro" id="IPR007078">
    <property type="entry name" value="Haem_export_protD_CcmD"/>
</dbReference>
<comment type="subcellular location">
    <subcellularLocation>
        <location evidence="2 12">Cell inner membrane</location>
        <topology evidence="2 12">Single-pass membrane protein</topology>
    </subcellularLocation>
</comment>
<keyword evidence="9 12" id="KW-0201">Cytochrome c-type biogenesis</keyword>
<evidence type="ECO:0000256" key="3">
    <source>
        <dbReference type="ARBA" id="ARBA00008741"/>
    </source>
</evidence>
<keyword evidence="11 12" id="KW-0472">Membrane</keyword>
<accession>A0ABV2J3I7</accession>
<evidence type="ECO:0000256" key="11">
    <source>
        <dbReference type="ARBA" id="ARBA00023136"/>
    </source>
</evidence>
<keyword evidence="15" id="KW-1185">Reference proteome</keyword>
<keyword evidence="5 12" id="KW-0813">Transport</keyword>
<dbReference type="Pfam" id="PF04995">
    <property type="entry name" value="CcmD"/>
    <property type="match status" value="1"/>
</dbReference>
<reference evidence="14 15" key="1">
    <citation type="submission" date="2024-06" db="EMBL/GenBank/DDBJ databases">
        <title>Genomic Encyclopedia of Type Strains, Phase IV (KMG-IV): sequencing the most valuable type-strain genomes for metagenomic binning, comparative biology and taxonomic classification.</title>
        <authorList>
            <person name="Goeker M."/>
        </authorList>
    </citation>
    <scope>NUCLEOTIDE SEQUENCE [LARGE SCALE GENOMIC DNA]</scope>
    <source>
        <strain evidence="14 15">DSM 29780</strain>
    </source>
</reference>
<evidence type="ECO:0000313" key="15">
    <source>
        <dbReference type="Proteomes" id="UP001549047"/>
    </source>
</evidence>
<comment type="similarity">
    <text evidence="3 12">Belongs to the CcmD/CycX/HelD family.</text>
</comment>
<sequence length="68" mass="7455">MELAHNEGYVLASYAITLIAMIVIIGWVLIDSRGRQRELKRLEEAGIRRRSARNAASGGAATEKTIDA</sequence>
<evidence type="ECO:0000256" key="12">
    <source>
        <dbReference type="RuleBase" id="RU363101"/>
    </source>
</evidence>
<keyword evidence="8 12" id="KW-0812">Transmembrane</keyword>
<proteinExistence type="inferred from homology"/>
<evidence type="ECO:0000313" key="14">
    <source>
        <dbReference type="EMBL" id="MET3615329.1"/>
    </source>
</evidence>
<name>A0ABV2J3I7_9HYPH</name>
<feature type="transmembrane region" description="Helical" evidence="12">
    <location>
        <begin position="12"/>
        <end position="30"/>
    </location>
</feature>
<evidence type="ECO:0000256" key="13">
    <source>
        <dbReference type="SAM" id="MobiDB-lite"/>
    </source>
</evidence>
<dbReference type="NCBIfam" id="TIGR03141">
    <property type="entry name" value="cytochro_ccmD"/>
    <property type="match status" value="1"/>
</dbReference>
<evidence type="ECO:0000256" key="4">
    <source>
        <dbReference type="ARBA" id="ARBA00016461"/>
    </source>
</evidence>
<evidence type="ECO:0000256" key="5">
    <source>
        <dbReference type="ARBA" id="ARBA00022448"/>
    </source>
</evidence>
<feature type="region of interest" description="Disordered" evidence="13">
    <location>
        <begin position="48"/>
        <end position="68"/>
    </location>
</feature>
<comment type="function">
    <text evidence="1 12">Required for the export of heme to the periplasm for the biogenesis of c-type cytochromes.</text>
</comment>
<protein>
    <recommendedName>
        <fullName evidence="4 12">Heme exporter protein D</fullName>
    </recommendedName>
</protein>
<gene>
    <name evidence="14" type="ORF">ABID16_003673</name>
</gene>
<evidence type="ECO:0000256" key="1">
    <source>
        <dbReference type="ARBA" id="ARBA00002442"/>
    </source>
</evidence>
<keyword evidence="10 12" id="KW-1133">Transmembrane helix</keyword>
<evidence type="ECO:0000256" key="10">
    <source>
        <dbReference type="ARBA" id="ARBA00022989"/>
    </source>
</evidence>
<keyword evidence="6 12" id="KW-1003">Cell membrane</keyword>
<keyword evidence="7 12" id="KW-0997">Cell inner membrane</keyword>
<dbReference type="Proteomes" id="UP001549047">
    <property type="component" value="Unassembled WGS sequence"/>
</dbReference>
<evidence type="ECO:0000256" key="7">
    <source>
        <dbReference type="ARBA" id="ARBA00022519"/>
    </source>
</evidence>
<evidence type="ECO:0000256" key="2">
    <source>
        <dbReference type="ARBA" id="ARBA00004377"/>
    </source>
</evidence>
<comment type="caution">
    <text evidence="14">The sequence shown here is derived from an EMBL/GenBank/DDBJ whole genome shotgun (WGS) entry which is preliminary data.</text>
</comment>
<evidence type="ECO:0000256" key="6">
    <source>
        <dbReference type="ARBA" id="ARBA00022475"/>
    </source>
</evidence>
<dbReference type="EMBL" id="JBEPMB010000007">
    <property type="protein sequence ID" value="MET3615329.1"/>
    <property type="molecule type" value="Genomic_DNA"/>
</dbReference>